<evidence type="ECO:0000313" key="2">
    <source>
        <dbReference type="Proteomes" id="UP001488838"/>
    </source>
</evidence>
<dbReference type="Proteomes" id="UP001488838">
    <property type="component" value="Unassembled WGS sequence"/>
</dbReference>
<organism evidence="1 2">
    <name type="scientific">Myodes glareolus</name>
    <name type="common">Bank vole</name>
    <name type="synonym">Clethrionomys glareolus</name>
    <dbReference type="NCBI Taxonomy" id="447135"/>
    <lineage>
        <taxon>Eukaryota</taxon>
        <taxon>Metazoa</taxon>
        <taxon>Chordata</taxon>
        <taxon>Craniata</taxon>
        <taxon>Vertebrata</taxon>
        <taxon>Euteleostomi</taxon>
        <taxon>Mammalia</taxon>
        <taxon>Eutheria</taxon>
        <taxon>Euarchontoglires</taxon>
        <taxon>Glires</taxon>
        <taxon>Rodentia</taxon>
        <taxon>Myomorpha</taxon>
        <taxon>Muroidea</taxon>
        <taxon>Cricetidae</taxon>
        <taxon>Arvicolinae</taxon>
        <taxon>Myodes</taxon>
    </lineage>
</organism>
<name>A0AAW0HGM6_MYOGA</name>
<dbReference type="EMBL" id="JBBHLL010000484">
    <property type="protein sequence ID" value="KAK7801895.1"/>
    <property type="molecule type" value="Genomic_DNA"/>
</dbReference>
<accession>A0AAW0HGM6</accession>
<evidence type="ECO:0000313" key="1">
    <source>
        <dbReference type="EMBL" id="KAK7801895.1"/>
    </source>
</evidence>
<reference evidence="1 2" key="1">
    <citation type="journal article" date="2023" name="bioRxiv">
        <title>Conserved and derived expression patterns and positive selection on dental genes reveal complex evolutionary context of ever-growing rodent molars.</title>
        <authorList>
            <person name="Calamari Z.T."/>
            <person name="Song A."/>
            <person name="Cohen E."/>
            <person name="Akter M."/>
            <person name="Roy R.D."/>
            <person name="Hallikas O."/>
            <person name="Christensen M.M."/>
            <person name="Li P."/>
            <person name="Marangoni P."/>
            <person name="Jernvall J."/>
            <person name="Klein O.D."/>
        </authorList>
    </citation>
    <scope>NUCLEOTIDE SEQUENCE [LARGE SCALE GENOMIC DNA]</scope>
    <source>
        <strain evidence="1">V071</strain>
    </source>
</reference>
<protein>
    <submittedName>
        <fullName evidence="1">Uncharacterized protein</fullName>
    </submittedName>
</protein>
<gene>
    <name evidence="1" type="ORF">U0070_013499</name>
</gene>
<keyword evidence="2" id="KW-1185">Reference proteome</keyword>
<dbReference type="AlphaFoldDB" id="A0AAW0HGM6"/>
<sequence>MFNQEDTSGCRMANASEVLENEDAFCQREEPGVLGDAEKDGWRGGVWEGRVVTEIVNIPKLRRHHQSEVQFKCALCEAGD</sequence>
<proteinExistence type="predicted"/>
<comment type="caution">
    <text evidence="1">The sequence shown here is derived from an EMBL/GenBank/DDBJ whole genome shotgun (WGS) entry which is preliminary data.</text>
</comment>
<feature type="non-terminal residue" evidence="1">
    <location>
        <position position="80"/>
    </location>
</feature>